<feature type="region of interest" description="Disordered" evidence="15">
    <location>
        <begin position="1637"/>
        <end position="1659"/>
    </location>
</feature>
<dbReference type="FunFam" id="3.30.1330.20:FF:000003">
    <property type="entry name" value="Tubulin gamma chain"/>
    <property type="match status" value="1"/>
</dbReference>
<keyword evidence="6" id="KW-0963">Cytoplasm</keyword>
<feature type="compositionally biased region" description="Low complexity" evidence="15">
    <location>
        <begin position="620"/>
        <end position="637"/>
    </location>
</feature>
<keyword evidence="12" id="KW-0206">Cytoskeleton</keyword>
<feature type="compositionally biased region" description="Low complexity" evidence="15">
    <location>
        <begin position="375"/>
        <end position="386"/>
    </location>
</feature>
<keyword evidence="10" id="KW-0460">Magnesium</keyword>
<keyword evidence="18" id="KW-1185">Reference proteome</keyword>
<feature type="compositionally biased region" description="Polar residues" evidence="15">
    <location>
        <begin position="651"/>
        <end position="676"/>
    </location>
</feature>
<dbReference type="GO" id="GO:0005525">
    <property type="term" value="F:GTP binding"/>
    <property type="evidence" value="ECO:0007669"/>
    <property type="project" value="UniProtKB-KW"/>
</dbReference>
<evidence type="ECO:0000256" key="15">
    <source>
        <dbReference type="SAM" id="MobiDB-lite"/>
    </source>
</evidence>
<keyword evidence="7" id="KW-0493">Microtubule</keyword>
<dbReference type="Pfam" id="PF00638">
    <property type="entry name" value="Ran_BP1"/>
    <property type="match status" value="1"/>
</dbReference>
<dbReference type="SUPFAM" id="SSF50729">
    <property type="entry name" value="PH domain-like"/>
    <property type="match status" value="1"/>
</dbReference>
<dbReference type="InterPro" id="IPR008280">
    <property type="entry name" value="Tub_FtsZ_C"/>
</dbReference>
<dbReference type="GO" id="GO:0005874">
    <property type="term" value="C:microtubule"/>
    <property type="evidence" value="ECO:0007669"/>
    <property type="project" value="UniProtKB-KW"/>
</dbReference>
<evidence type="ECO:0000259" key="16">
    <source>
        <dbReference type="PROSITE" id="PS50196"/>
    </source>
</evidence>
<evidence type="ECO:0000256" key="4">
    <source>
        <dbReference type="ARBA" id="ARBA00011747"/>
    </source>
</evidence>
<feature type="compositionally biased region" description="Acidic residues" evidence="15">
    <location>
        <begin position="428"/>
        <end position="440"/>
    </location>
</feature>
<dbReference type="InterPro" id="IPR018316">
    <property type="entry name" value="Tubulin/FtsZ_2-layer-sand-dom"/>
</dbReference>
<comment type="cofactor">
    <cofactor evidence="1">
        <name>Mg(2+)</name>
        <dbReference type="ChEBI" id="CHEBI:18420"/>
    </cofactor>
</comment>
<feature type="compositionally biased region" description="Polar residues" evidence="15">
    <location>
        <begin position="516"/>
        <end position="533"/>
    </location>
</feature>
<comment type="similarity">
    <text evidence="3">Belongs to the tubulin family.</text>
</comment>
<comment type="function">
    <text evidence="14">Tubulin is the major constituent of microtubules, a cylinder consisting of laterally associated linear protofilaments composed of alpha- and beta-tubulin heterodimers. Microtubules grow by the addition of GTP-tubulin dimers to the microtubule end, where a stabilizing cap forms. Below the cap, tubulin dimers are in GDP-bound state, owing to GTPase activity of alpha-tubulin.</text>
</comment>
<feature type="compositionally biased region" description="Low complexity" evidence="15">
    <location>
        <begin position="977"/>
        <end position="990"/>
    </location>
</feature>
<feature type="compositionally biased region" description="Polar residues" evidence="15">
    <location>
        <begin position="333"/>
        <end position="349"/>
    </location>
</feature>
<dbReference type="CDD" id="cd02188">
    <property type="entry name" value="gamma_tubulin"/>
    <property type="match status" value="1"/>
</dbReference>
<evidence type="ECO:0000256" key="7">
    <source>
        <dbReference type="ARBA" id="ARBA00022701"/>
    </source>
</evidence>
<evidence type="ECO:0000256" key="6">
    <source>
        <dbReference type="ARBA" id="ARBA00022490"/>
    </source>
</evidence>
<evidence type="ECO:0000256" key="11">
    <source>
        <dbReference type="ARBA" id="ARBA00023134"/>
    </source>
</evidence>
<dbReference type="Pfam" id="PF03953">
    <property type="entry name" value="Tubulin_C"/>
    <property type="match status" value="1"/>
</dbReference>
<protein>
    <recommendedName>
        <fullName evidence="5">Tubulin gamma chain</fullName>
    </recommendedName>
    <alternativeName>
        <fullName evidence="13">Gamma-tubulin</fullName>
    </alternativeName>
</protein>
<dbReference type="PRINTS" id="PR01161">
    <property type="entry name" value="TUBULIN"/>
</dbReference>
<evidence type="ECO:0000256" key="8">
    <source>
        <dbReference type="ARBA" id="ARBA00022723"/>
    </source>
</evidence>
<dbReference type="InterPro" id="IPR017975">
    <property type="entry name" value="Tubulin_CS"/>
</dbReference>
<evidence type="ECO:0000256" key="12">
    <source>
        <dbReference type="ARBA" id="ARBA00023212"/>
    </source>
</evidence>
<dbReference type="PANTHER" id="PTHR11588">
    <property type="entry name" value="TUBULIN"/>
    <property type="match status" value="1"/>
</dbReference>
<feature type="compositionally biased region" description="Low complexity" evidence="15">
    <location>
        <begin position="310"/>
        <end position="320"/>
    </location>
</feature>
<reference evidence="18" key="1">
    <citation type="journal article" date="2014" name="BMC Genomics">
        <title>The genome sequence of the biocontrol fungus Metarhizium anisopliae and comparative genomics of Metarhizium species.</title>
        <authorList>
            <person name="Pattemore J.A."/>
            <person name="Hane J.K."/>
            <person name="Williams A.H."/>
            <person name="Wilson B.A."/>
            <person name="Stodart B.J."/>
            <person name="Ash G.J."/>
        </authorList>
    </citation>
    <scope>NUCLEOTIDE SEQUENCE [LARGE SCALE GENOMIC DNA]</scope>
    <source>
        <strain evidence="18">BRIP 53293</strain>
    </source>
</reference>
<dbReference type="SMART" id="SM00864">
    <property type="entry name" value="Tubulin"/>
    <property type="match status" value="1"/>
</dbReference>
<dbReference type="GO" id="GO:0005816">
    <property type="term" value="C:spindle pole body"/>
    <property type="evidence" value="ECO:0007669"/>
    <property type="project" value="UniProtKB-SubCell"/>
</dbReference>
<dbReference type="SMART" id="SM00160">
    <property type="entry name" value="RanBD"/>
    <property type="match status" value="1"/>
</dbReference>
<dbReference type="Gene3D" id="3.30.1330.20">
    <property type="entry name" value="Tubulin/FtsZ, C-terminal domain"/>
    <property type="match status" value="1"/>
</dbReference>
<dbReference type="SMART" id="SM00865">
    <property type="entry name" value="Tubulin_C"/>
    <property type="match status" value="1"/>
</dbReference>
<dbReference type="InterPro" id="IPR000217">
    <property type="entry name" value="Tubulin"/>
</dbReference>
<dbReference type="InterPro" id="IPR037103">
    <property type="entry name" value="Tubulin/FtsZ-like_C"/>
</dbReference>
<dbReference type="SUPFAM" id="SSF52490">
    <property type="entry name" value="Tubulin nucleotide-binding domain-like"/>
    <property type="match status" value="1"/>
</dbReference>
<evidence type="ECO:0000256" key="2">
    <source>
        <dbReference type="ARBA" id="ARBA00004317"/>
    </source>
</evidence>
<dbReference type="PROSITE" id="PS50196">
    <property type="entry name" value="RANBD1"/>
    <property type="match status" value="1"/>
</dbReference>
<evidence type="ECO:0000256" key="9">
    <source>
        <dbReference type="ARBA" id="ARBA00022741"/>
    </source>
</evidence>
<dbReference type="FunFam" id="1.10.287.600:FF:000004">
    <property type="entry name" value="Tubulin gamma chain"/>
    <property type="match status" value="1"/>
</dbReference>
<dbReference type="InterPro" id="IPR023123">
    <property type="entry name" value="Tubulin_C"/>
</dbReference>
<dbReference type="STRING" id="1291518.A0A0D9PE46"/>
<dbReference type="Gene3D" id="3.40.50.1440">
    <property type="entry name" value="Tubulin/FtsZ, GTPase domain"/>
    <property type="match status" value="1"/>
</dbReference>
<dbReference type="Gene3D" id="1.10.287.600">
    <property type="entry name" value="Helix hairpin bin"/>
    <property type="match status" value="1"/>
</dbReference>
<feature type="region of interest" description="Disordered" evidence="15">
    <location>
        <begin position="563"/>
        <end position="839"/>
    </location>
</feature>
<name>A0A0D9PE46_METAN</name>
<keyword evidence="9" id="KW-0547">Nucleotide-binding</keyword>
<dbReference type="InterPro" id="IPR036525">
    <property type="entry name" value="Tubulin/FtsZ_GTPase_sf"/>
</dbReference>
<evidence type="ECO:0000313" key="18">
    <source>
        <dbReference type="Proteomes" id="UP000054544"/>
    </source>
</evidence>
<feature type="region of interest" description="Disordered" evidence="15">
    <location>
        <begin position="1092"/>
        <end position="1114"/>
    </location>
</feature>
<dbReference type="InterPro" id="IPR011993">
    <property type="entry name" value="PH-like_dom_sf"/>
</dbReference>
<dbReference type="InterPro" id="IPR003008">
    <property type="entry name" value="Tubulin_FtsZ_GTPase"/>
</dbReference>
<dbReference type="InterPro" id="IPR002454">
    <property type="entry name" value="Gamma_tubulin"/>
</dbReference>
<feature type="domain" description="RanBD1" evidence="16">
    <location>
        <begin position="1075"/>
        <end position="1200"/>
    </location>
</feature>
<dbReference type="PROSITE" id="PS00227">
    <property type="entry name" value="TUBULIN"/>
    <property type="match status" value="1"/>
</dbReference>
<feature type="region of interest" description="Disordered" evidence="15">
    <location>
        <begin position="262"/>
        <end position="551"/>
    </location>
</feature>
<evidence type="ECO:0000256" key="3">
    <source>
        <dbReference type="ARBA" id="ARBA00009636"/>
    </source>
</evidence>
<feature type="compositionally biased region" description="Polar residues" evidence="15">
    <location>
        <begin position="540"/>
        <end position="550"/>
    </location>
</feature>
<accession>A0A0D9PE46</accession>
<sequence length="1659" mass="174540">MVTFSIPGDDVVEPTTNGTPRSRPPLPFAKRAYATASPFGSSSAKRLGTPHTSSARKLLTTRDEAPASSLNQSSIATARNIFRASTITESPPTSSFSPSIPNSTMKKVFAPGATPEPSRMYRNSIAQATPRGMAAKTTNKELFPMRIASPPPELTGEVLTQKVPKEWNAKGSIYADQFLAHLCPPELDEEQRRQFFCVLDLRRLKYAANEIFARKDWKLNVINFAKEFEKSRSIILLRYGLYEFQNVKPSKDVLKRWRREHGLPEPEDEEESEATPSKTAPSKKRKATEDYSETPASKGKRRAVGDDSEPVVAPVVTTPALSVGKNKRKASVSEEQPSKMQKPTPSSAKSLLEKITNNTKTAEGPTAAPAPKPKPFSANKPAASSSLARTVFTNLKPPGTQAGHGGAGSNIFGYLSDASSAKNSGVDADAESESDSDQDGSQEAGQSDEPSVVASGAGDTGSQIGASLFDRVTKGSDGQPIRIEEKIEVSEPEPESEAVSEVVSEPVSEKPAVADQTWNPSTTPIKFAPSSTPAAAGSVFGTSGANSGSTIFAPKATAASNFFGTTKKEQPAAKESSTGANASDGGESDKENESQSSKKSLFDTKPAAAPSPFGSSLQSKPAAAEVPKAAEAPKPVANLFAARPDAARPAETTTTTSASNLFGQVSKPAESTSSTLFGAKPTEPGKVTTAEGPKPAASLFGNTSSFTAAPATGNAGTLFGSKPASTASGIFGGGAATPTTQPQQSLFGAAPAATTDSTAAKADTPKPFFNFGGSNTGAPSATAPKPQFSLPQSPPSGASGNNMFGSPMKQDDPSPAKKKMFNGGNADGSSAPLFNFGATSQPPASTSGIFAASSAPAQNGSTASAAPIFAGASSNTGSGSAGFTFNFGGASTDGAAKGSFNNPFSSAGGNNATAAAAPGSGTSFPFAAGSTPAGTSPFQFGGSSGNASTSTGTGGLVFGANQGTNNAAPIFGGASGSGSAPSFNFSAGGAAPQGTGSVFGSNQAVPAFNLQPPAGGSTTTGTNSPLNFGGGSSLATTPAAGTPEPSTQADTVKDGEATNEDGEKHEQINLTDGVNDDEEVRHEVRAKVLKFVPASEKSDEDKPKSKSPWSTQGVGQLRLLQHKETKLVRLLLRAEPRGHVALNRALLPNLTYKADEKYVKLTTSNEKGDGLETWMIQVKTKDLAKELAESLEKNKEANKKEIITIQAGQCGNSIGSQFWQQLCLEHGISQDGNLEDFATEGGDRKDVFYYQSDDTRYIPRAILIDLEPRVINGIQTGPYKNIYNPENFYVGKNGVGAANNWGDGYQSGEAVCEDIMEMIDREADGSDSLEGFMMLHSIAGGTGSGLGSFLLERLNDRFPKKIIQTYSVFPDTTNSGDVVVHPYNSILSMRRLTQNADSVVVLDNGALSHIAADRLHVQEPSFGQTNQLVATVMSASTTTLRYPGYMHNDLVSILASLIPTPRCHFLMTAYTPFTGDQVEQAKTVRKTTVLDVMRRLLQPKNRMVSTVPGKKSCYISILNVIQGEVDPTDVHKSLLRIRERRLATFIPWGPASIQVALTKRSPYIPMSHRVSGLMLANHTSIATLFKRIVRQYDGMRKRNAFMEGYKKTAPFAENLNEFDEAREVVADLIAEYEAAEDADYLSPDNGEKATSAETDRRMG</sequence>
<feature type="compositionally biased region" description="Low complexity" evidence="15">
    <location>
        <begin position="499"/>
        <end position="513"/>
    </location>
</feature>
<keyword evidence="11" id="KW-0342">GTP-binding</keyword>
<dbReference type="Gene3D" id="2.30.29.30">
    <property type="entry name" value="Pleckstrin-homology domain (PH domain)/Phosphotyrosine-binding domain (PTB)"/>
    <property type="match status" value="1"/>
</dbReference>
<keyword evidence="8" id="KW-0479">Metal-binding</keyword>
<dbReference type="CDD" id="cd13170">
    <property type="entry name" value="RanBD_NUP50"/>
    <property type="match status" value="1"/>
</dbReference>
<feature type="compositionally biased region" description="Polar residues" evidence="15">
    <location>
        <begin position="789"/>
        <end position="804"/>
    </location>
</feature>
<evidence type="ECO:0000256" key="5">
    <source>
        <dbReference type="ARBA" id="ARBA00018848"/>
    </source>
</evidence>
<dbReference type="GO" id="GO:0000930">
    <property type="term" value="C:gamma-tubulin complex"/>
    <property type="evidence" value="ECO:0007669"/>
    <property type="project" value="InterPro"/>
</dbReference>
<feature type="region of interest" description="Disordered" evidence="15">
    <location>
        <begin position="1"/>
        <end position="52"/>
    </location>
</feature>
<gene>
    <name evidence="17" type="ORF">H634G_01198</name>
</gene>
<dbReference type="EMBL" id="KE384721">
    <property type="protein sequence ID" value="KJK83070.1"/>
    <property type="molecule type" value="Genomic_DNA"/>
</dbReference>
<feature type="compositionally biased region" description="Low complexity" evidence="15">
    <location>
        <begin position="749"/>
        <end position="766"/>
    </location>
</feature>
<comment type="subunit">
    <text evidence="4">Dimer of alpha and beta chains. A typical microtubule is a hollow water-filled tube with an outer diameter of 25 nm and an inner diameter of 15 nM. Alpha-beta heterodimers associate head-to-tail to form protofilaments running lengthwise along the microtubule wall with the beta-tubulin subunit facing the microtubule plus end conferring a structural polarity. Microtubules usually have 13 protofilaments but different protofilament numbers can be found in some organisms and specialized cells.</text>
</comment>
<dbReference type="Pfam" id="PF00091">
    <property type="entry name" value="Tubulin"/>
    <property type="match status" value="1"/>
</dbReference>
<evidence type="ECO:0000256" key="1">
    <source>
        <dbReference type="ARBA" id="ARBA00001946"/>
    </source>
</evidence>
<feature type="compositionally biased region" description="Basic and acidic residues" evidence="15">
    <location>
        <begin position="1051"/>
        <end position="1066"/>
    </location>
</feature>
<proteinExistence type="inferred from homology"/>
<comment type="subcellular location">
    <subcellularLocation>
        <location evidence="2">Cytoplasm</location>
        <location evidence="2">Cytoskeleton</location>
        <location evidence="2">Microtubule organizing center</location>
        <location evidence="2">Spindle pole body</location>
    </subcellularLocation>
</comment>
<dbReference type="PRINTS" id="PR01164">
    <property type="entry name" value="GAMMATUBULIN"/>
</dbReference>
<dbReference type="GO" id="GO:0046872">
    <property type="term" value="F:metal ion binding"/>
    <property type="evidence" value="ECO:0007669"/>
    <property type="project" value="UniProtKB-KW"/>
</dbReference>
<feature type="region of interest" description="Disordered" evidence="15">
    <location>
        <begin position="977"/>
        <end position="1066"/>
    </location>
</feature>
<dbReference type="GO" id="GO:0031122">
    <property type="term" value="P:cytoplasmic microtubule organization"/>
    <property type="evidence" value="ECO:0007669"/>
    <property type="project" value="InterPro"/>
</dbReference>
<feature type="compositionally biased region" description="Polar residues" evidence="15">
    <location>
        <begin position="737"/>
        <end position="746"/>
    </location>
</feature>
<dbReference type="Proteomes" id="UP000054544">
    <property type="component" value="Unassembled WGS sequence"/>
</dbReference>
<evidence type="ECO:0000256" key="14">
    <source>
        <dbReference type="ARBA" id="ARBA00034296"/>
    </source>
</evidence>
<feature type="compositionally biased region" description="Polar residues" evidence="15">
    <location>
        <begin position="994"/>
        <end position="1004"/>
    </location>
</feature>
<dbReference type="InterPro" id="IPR000156">
    <property type="entry name" value="Ran_bind_dom"/>
</dbReference>
<organism evidence="17 18">
    <name type="scientific">Metarhizium anisopliae BRIP 53293</name>
    <dbReference type="NCBI Taxonomy" id="1291518"/>
    <lineage>
        <taxon>Eukaryota</taxon>
        <taxon>Fungi</taxon>
        <taxon>Dikarya</taxon>
        <taxon>Ascomycota</taxon>
        <taxon>Pezizomycotina</taxon>
        <taxon>Sordariomycetes</taxon>
        <taxon>Hypocreomycetidae</taxon>
        <taxon>Hypocreales</taxon>
        <taxon>Clavicipitaceae</taxon>
        <taxon>Metarhizium</taxon>
    </lineage>
</organism>
<evidence type="ECO:0000313" key="17">
    <source>
        <dbReference type="EMBL" id="KJK83070.1"/>
    </source>
</evidence>
<dbReference type="GO" id="GO:0000278">
    <property type="term" value="P:mitotic cell cycle"/>
    <property type="evidence" value="ECO:0007669"/>
    <property type="project" value="UniProtKB-ARBA"/>
</dbReference>
<feature type="compositionally biased region" description="Polar residues" evidence="15">
    <location>
        <begin position="1016"/>
        <end position="1026"/>
    </location>
</feature>
<evidence type="ECO:0000256" key="13">
    <source>
        <dbReference type="ARBA" id="ARBA00033229"/>
    </source>
</evidence>
<dbReference type="SUPFAM" id="SSF55307">
    <property type="entry name" value="Tubulin C-terminal domain-like"/>
    <property type="match status" value="1"/>
</dbReference>
<feature type="compositionally biased region" description="Polar residues" evidence="15">
    <location>
        <begin position="38"/>
        <end position="52"/>
    </location>
</feature>
<evidence type="ECO:0000256" key="10">
    <source>
        <dbReference type="ARBA" id="ARBA00022842"/>
    </source>
</evidence>
<dbReference type="GO" id="GO:0007020">
    <property type="term" value="P:microtubule nucleation"/>
    <property type="evidence" value="ECO:0007669"/>
    <property type="project" value="InterPro"/>
</dbReference>
<dbReference type="OrthoDB" id="10249382at2759"/>
<dbReference type="FunFam" id="3.40.50.1440:FF:000012">
    <property type="entry name" value="Tubulin gamma chain"/>
    <property type="match status" value="1"/>
</dbReference>